<dbReference type="HOGENOM" id="CLU_123717_2_2_5"/>
<reference evidence="1 2" key="1">
    <citation type="journal article" date="2013" name="Stand. Genomic Sci.">
        <title>Genome sequence of the reddish-pigmented Rubellimicrobium thermophilum type strain (DSM 16684(T)), a member of the Roseobacter clade.</title>
        <authorList>
            <person name="Fiebig A."/>
            <person name="Riedel T."/>
            <person name="Gronow S."/>
            <person name="Petersen J."/>
            <person name="Klenk H.P."/>
            <person name="Goker M."/>
        </authorList>
    </citation>
    <scope>NUCLEOTIDE SEQUENCE [LARGE SCALE GENOMIC DNA]</scope>
    <source>
        <strain evidence="1 2">DSM 16684</strain>
    </source>
</reference>
<dbReference type="PANTHER" id="PTHR39600">
    <property type="entry name" value="PEPTIDASE INHIBITOR I78 FAMILY PROTEIN"/>
    <property type="match status" value="1"/>
</dbReference>
<dbReference type="Proteomes" id="UP000015346">
    <property type="component" value="Unassembled WGS sequence"/>
</dbReference>
<evidence type="ECO:0000313" key="1">
    <source>
        <dbReference type="EMBL" id="EPX84602.1"/>
    </source>
</evidence>
<dbReference type="InterPro" id="IPR021719">
    <property type="entry name" value="Prot_inh_I78"/>
</dbReference>
<dbReference type="EMBL" id="AOLV01000020">
    <property type="protein sequence ID" value="EPX84602.1"/>
    <property type="molecule type" value="Genomic_DNA"/>
</dbReference>
<dbReference type="AlphaFoldDB" id="S9QYF8"/>
<name>S9QYF8_9RHOB</name>
<dbReference type="Gene3D" id="3.30.10.10">
    <property type="entry name" value="Trypsin Inhibitor V, subunit A"/>
    <property type="match status" value="1"/>
</dbReference>
<protein>
    <submittedName>
        <fullName evidence="1">Peptidase inhibitor I78 family</fullName>
    </submittedName>
</protein>
<dbReference type="STRING" id="1123069.ruthe_01961"/>
<dbReference type="Pfam" id="PF11720">
    <property type="entry name" value="Inhibitor_I78"/>
    <property type="match status" value="1"/>
</dbReference>
<gene>
    <name evidence="1" type="ORF">ruthe_01961</name>
</gene>
<organism evidence="1 2">
    <name type="scientific">Rubellimicrobium thermophilum DSM 16684</name>
    <dbReference type="NCBI Taxonomy" id="1123069"/>
    <lineage>
        <taxon>Bacteria</taxon>
        <taxon>Pseudomonadati</taxon>
        <taxon>Pseudomonadota</taxon>
        <taxon>Alphaproteobacteria</taxon>
        <taxon>Rhodobacterales</taxon>
        <taxon>Roseobacteraceae</taxon>
        <taxon>Rubellimicrobium</taxon>
    </lineage>
</organism>
<comment type="caution">
    <text evidence="1">The sequence shown here is derived from an EMBL/GenBank/DDBJ whole genome shotgun (WGS) entry which is preliminary data.</text>
</comment>
<proteinExistence type="predicted"/>
<sequence>MILPRVFGGNRLAPKGGAFQPLAQAGPDANLGGMRILRPFSLLLAALPVLPACMPMAPAMPPATCDEAALSAEFLGRDAALIDPAAFPGPVRIIRPGDMVTMDYNPNRINFQLDAQDRVASVTCG</sequence>
<evidence type="ECO:0000313" key="2">
    <source>
        <dbReference type="Proteomes" id="UP000015346"/>
    </source>
</evidence>
<keyword evidence="2" id="KW-1185">Reference proteome</keyword>
<accession>S9QYF8</accession>
<dbReference type="PANTHER" id="PTHR39600:SF1">
    <property type="entry name" value="PEPTIDASE INHIBITOR I78 FAMILY PROTEIN"/>
    <property type="match status" value="1"/>
</dbReference>